<feature type="compositionally biased region" description="Polar residues" evidence="1">
    <location>
        <begin position="191"/>
        <end position="201"/>
    </location>
</feature>
<feature type="region of interest" description="Disordered" evidence="1">
    <location>
        <begin position="1"/>
        <end position="35"/>
    </location>
</feature>
<evidence type="ECO:0000313" key="2">
    <source>
        <dbReference type="EMBL" id="KAF4107829.1"/>
    </source>
</evidence>
<feature type="compositionally biased region" description="Basic and acidic residues" evidence="1">
    <location>
        <begin position="1"/>
        <end position="14"/>
    </location>
</feature>
<comment type="caution">
    <text evidence="2">The sequence shown here is derived from an EMBL/GenBank/DDBJ whole genome shotgun (WGS) entry which is preliminary data.</text>
</comment>
<feature type="compositionally biased region" description="Polar residues" evidence="1">
    <location>
        <begin position="74"/>
        <end position="90"/>
    </location>
</feature>
<sequence>MDLRHDRRSGDVELKTQQNISHDQSEKPGVNPTHGETHRTVLLMTHFPTALMGCESPLMRGHQHQLMRDSETLQNRLTQSNGSRYQQRPSETIRSEEPAFCSPRPTTDEGILRKSGGKIHISRICHEINPLRGAQVKIGLTARSDDEDEEEEESKMKMKHQLNIPRTPLASETPSVRGISMKGFDTKEKSPQSLSGPSVLSVSEPRDKREHHALFLTRSALFCHPVLRRTQTQLFKLSPNARRGRVNGVSRHLAETHCSDSQDQQNQSVSQQRSIII</sequence>
<reference evidence="2 3" key="1">
    <citation type="submission" date="2020-04" db="EMBL/GenBank/DDBJ databases">
        <title>Chromosome-level genome assembly of a cyprinid fish Onychostoma macrolepis by integration of Nanopore Sequencing, Bionano and Hi-C technology.</title>
        <authorList>
            <person name="Wang D."/>
        </authorList>
    </citation>
    <scope>NUCLEOTIDE SEQUENCE [LARGE SCALE GENOMIC DNA]</scope>
    <source>
        <strain evidence="2">SWU-2019</strain>
        <tissue evidence="2">Muscle</tissue>
    </source>
</reference>
<feature type="region of interest" description="Disordered" evidence="1">
    <location>
        <begin position="167"/>
        <end position="205"/>
    </location>
</feature>
<name>A0A7J6CKI7_9TELE</name>
<proteinExistence type="predicted"/>
<feature type="region of interest" description="Disordered" evidence="1">
    <location>
        <begin position="252"/>
        <end position="277"/>
    </location>
</feature>
<feature type="region of interest" description="Disordered" evidence="1">
    <location>
        <begin position="74"/>
        <end position="112"/>
    </location>
</feature>
<evidence type="ECO:0000256" key="1">
    <source>
        <dbReference type="SAM" id="MobiDB-lite"/>
    </source>
</evidence>
<evidence type="ECO:0000313" key="3">
    <source>
        <dbReference type="Proteomes" id="UP000579812"/>
    </source>
</evidence>
<organism evidence="2 3">
    <name type="scientific">Onychostoma macrolepis</name>
    <dbReference type="NCBI Taxonomy" id="369639"/>
    <lineage>
        <taxon>Eukaryota</taxon>
        <taxon>Metazoa</taxon>
        <taxon>Chordata</taxon>
        <taxon>Craniata</taxon>
        <taxon>Vertebrata</taxon>
        <taxon>Euteleostomi</taxon>
        <taxon>Actinopterygii</taxon>
        <taxon>Neopterygii</taxon>
        <taxon>Teleostei</taxon>
        <taxon>Ostariophysi</taxon>
        <taxon>Cypriniformes</taxon>
        <taxon>Cyprinidae</taxon>
        <taxon>Acrossocheilinae</taxon>
        <taxon>Onychostoma</taxon>
    </lineage>
</organism>
<keyword evidence="3" id="KW-1185">Reference proteome</keyword>
<protein>
    <submittedName>
        <fullName evidence="2">Uncharacterized protein</fullName>
    </submittedName>
</protein>
<gene>
    <name evidence="2" type="ORF">G5714_012193</name>
</gene>
<dbReference type="EMBL" id="JAAMOB010000011">
    <property type="protein sequence ID" value="KAF4107829.1"/>
    <property type="molecule type" value="Genomic_DNA"/>
</dbReference>
<dbReference type="Proteomes" id="UP000579812">
    <property type="component" value="Unassembled WGS sequence"/>
</dbReference>
<accession>A0A7J6CKI7</accession>
<dbReference type="AlphaFoldDB" id="A0A7J6CKI7"/>
<feature type="compositionally biased region" description="Low complexity" evidence="1">
    <location>
        <begin position="261"/>
        <end position="277"/>
    </location>
</feature>
<feature type="region of interest" description="Disordered" evidence="1">
    <location>
        <begin position="142"/>
        <end position="161"/>
    </location>
</feature>